<evidence type="ECO:0000256" key="9">
    <source>
        <dbReference type="RuleBase" id="RU363032"/>
    </source>
</evidence>
<comment type="similarity">
    <text evidence="2">Belongs to the binding-protein-dependent transport system permease family. HisMQ subfamily.</text>
</comment>
<keyword evidence="8 9" id="KW-0472">Membrane</keyword>
<feature type="transmembrane region" description="Helical" evidence="9">
    <location>
        <begin position="255"/>
        <end position="273"/>
    </location>
</feature>
<protein>
    <submittedName>
        <fullName evidence="11">ABC transporter permease subunit</fullName>
    </submittedName>
</protein>
<gene>
    <name evidence="11" type="ORF">K4A83_20115</name>
</gene>
<reference evidence="11 12" key="1">
    <citation type="submission" date="2021-08" db="EMBL/GenBank/DDBJ databases">
        <title>Draft genome sequence of Spirulina subsalsa with high tolerance to salinity and hype-accumulation of phycocyanin.</title>
        <authorList>
            <person name="Pei H."/>
            <person name="Jiang L."/>
        </authorList>
    </citation>
    <scope>NUCLEOTIDE SEQUENCE [LARGE SCALE GENOMIC DNA]</scope>
    <source>
        <strain evidence="11 12">FACHB-351</strain>
    </source>
</reference>
<dbReference type="NCBIfam" id="TIGR01726">
    <property type="entry name" value="HEQRo_perm_3TM"/>
    <property type="match status" value="1"/>
</dbReference>
<evidence type="ECO:0000313" key="11">
    <source>
        <dbReference type="EMBL" id="MCW6038561.1"/>
    </source>
</evidence>
<keyword evidence="5 9" id="KW-0812">Transmembrane</keyword>
<name>A0ABT3LAP1_9CYAN</name>
<dbReference type="PANTHER" id="PTHR30614:SF37">
    <property type="entry name" value="AMINO-ACID ABC TRANSPORTER PERMEASE PROTEIN YHDX-RELATED"/>
    <property type="match status" value="1"/>
</dbReference>
<dbReference type="PANTHER" id="PTHR30614">
    <property type="entry name" value="MEMBRANE COMPONENT OF AMINO ACID ABC TRANSPORTER"/>
    <property type="match status" value="1"/>
</dbReference>
<keyword evidence="7 9" id="KW-1133">Transmembrane helix</keyword>
<feature type="transmembrane region" description="Helical" evidence="9">
    <location>
        <begin position="294"/>
        <end position="316"/>
    </location>
</feature>
<feature type="transmembrane region" description="Helical" evidence="9">
    <location>
        <begin position="90"/>
        <end position="113"/>
    </location>
</feature>
<evidence type="ECO:0000313" key="12">
    <source>
        <dbReference type="Proteomes" id="UP001526426"/>
    </source>
</evidence>
<dbReference type="InterPro" id="IPR043429">
    <property type="entry name" value="ArtM/GltK/GlnP/TcyL/YhdX-like"/>
</dbReference>
<evidence type="ECO:0000256" key="4">
    <source>
        <dbReference type="ARBA" id="ARBA00022475"/>
    </source>
</evidence>
<feature type="transmembrane region" description="Helical" evidence="9">
    <location>
        <begin position="358"/>
        <end position="380"/>
    </location>
</feature>
<comment type="subcellular location">
    <subcellularLocation>
        <location evidence="1 9">Cell membrane</location>
        <topology evidence="1 9">Multi-pass membrane protein</topology>
    </subcellularLocation>
</comment>
<evidence type="ECO:0000256" key="2">
    <source>
        <dbReference type="ARBA" id="ARBA00010072"/>
    </source>
</evidence>
<evidence type="ECO:0000256" key="1">
    <source>
        <dbReference type="ARBA" id="ARBA00004651"/>
    </source>
</evidence>
<comment type="caution">
    <text evidence="11">The sequence shown here is derived from an EMBL/GenBank/DDBJ whole genome shotgun (WGS) entry which is preliminary data.</text>
</comment>
<accession>A0ABT3LAP1</accession>
<dbReference type="InterPro" id="IPR010065">
    <property type="entry name" value="AA_ABC_transptr_permease_3TM"/>
</dbReference>
<dbReference type="Gene3D" id="1.10.3720.10">
    <property type="entry name" value="MetI-like"/>
    <property type="match status" value="1"/>
</dbReference>
<evidence type="ECO:0000259" key="10">
    <source>
        <dbReference type="PROSITE" id="PS50928"/>
    </source>
</evidence>
<evidence type="ECO:0000256" key="3">
    <source>
        <dbReference type="ARBA" id="ARBA00022448"/>
    </source>
</evidence>
<dbReference type="CDD" id="cd06261">
    <property type="entry name" value="TM_PBP2"/>
    <property type="match status" value="1"/>
</dbReference>
<feature type="transmembrane region" description="Helical" evidence="9">
    <location>
        <begin position="213"/>
        <end position="235"/>
    </location>
</feature>
<feature type="domain" description="ABC transmembrane type-1" evidence="10">
    <location>
        <begin position="87"/>
        <end position="377"/>
    </location>
</feature>
<dbReference type="Pfam" id="PF00528">
    <property type="entry name" value="BPD_transp_1"/>
    <property type="match status" value="1"/>
</dbReference>
<feature type="transmembrane region" description="Helical" evidence="9">
    <location>
        <begin position="20"/>
        <end position="38"/>
    </location>
</feature>
<feature type="transmembrane region" description="Helical" evidence="9">
    <location>
        <begin position="181"/>
        <end position="201"/>
    </location>
</feature>
<keyword evidence="12" id="KW-1185">Reference proteome</keyword>
<keyword evidence="4" id="KW-1003">Cell membrane</keyword>
<evidence type="ECO:0000256" key="5">
    <source>
        <dbReference type="ARBA" id="ARBA00022692"/>
    </source>
</evidence>
<dbReference type="RefSeq" id="WP_265266473.1">
    <property type="nucleotide sequence ID" value="NZ_JAIHOM010000148.1"/>
</dbReference>
<dbReference type="SUPFAM" id="SSF161098">
    <property type="entry name" value="MetI-like"/>
    <property type="match status" value="1"/>
</dbReference>
<dbReference type="EMBL" id="JAIHOM010000148">
    <property type="protein sequence ID" value="MCW6038561.1"/>
    <property type="molecule type" value="Genomic_DNA"/>
</dbReference>
<organism evidence="11 12">
    <name type="scientific">Spirulina subsalsa FACHB-351</name>
    <dbReference type="NCBI Taxonomy" id="234711"/>
    <lineage>
        <taxon>Bacteria</taxon>
        <taxon>Bacillati</taxon>
        <taxon>Cyanobacteriota</taxon>
        <taxon>Cyanophyceae</taxon>
        <taxon>Spirulinales</taxon>
        <taxon>Spirulinaceae</taxon>
        <taxon>Spirulina</taxon>
    </lineage>
</organism>
<dbReference type="InterPro" id="IPR035906">
    <property type="entry name" value="MetI-like_sf"/>
</dbReference>
<dbReference type="Proteomes" id="UP001526426">
    <property type="component" value="Unassembled WGS sequence"/>
</dbReference>
<keyword evidence="3 9" id="KW-0813">Transport</keyword>
<evidence type="ECO:0000256" key="7">
    <source>
        <dbReference type="ARBA" id="ARBA00022989"/>
    </source>
</evidence>
<evidence type="ECO:0000256" key="6">
    <source>
        <dbReference type="ARBA" id="ARBA00022970"/>
    </source>
</evidence>
<evidence type="ECO:0000256" key="8">
    <source>
        <dbReference type="ARBA" id="ARBA00023136"/>
    </source>
</evidence>
<keyword evidence="6" id="KW-0029">Amino-acid transport</keyword>
<proteinExistence type="inferred from homology"/>
<dbReference type="PROSITE" id="PS50928">
    <property type="entry name" value="ABC_TM1"/>
    <property type="match status" value="1"/>
</dbReference>
<dbReference type="InterPro" id="IPR000515">
    <property type="entry name" value="MetI-like"/>
</dbReference>
<sequence length="389" mass="43612">MTTQNEANIPLWRDERFWKIAVQLIVLAIVVAIGSLLVHNVSVNMQRSGVVFGFRFLDSQASFAIGESIIPYNPAVDSYRQVMLAGLVNTLRVIVVGIILTTIVGILAGVASFSENWLLRKGSQVYVEVIRNTPLLLQLYFWYRAVFTKLPRPADRLEFLNSFYLSNRGVFLPWPTVSWNLAIWAGVVVAIAIGAFFLWRWRIYLMVEQGQSGLNQLYILWGLGIIALLIIIFPFNWQVPQEVSPGNIQGGLRLTIEYSALVTGLVVYTGAYISEIVRAGIQSVAKGQWEAARALGIHSGLTMRLVVFPQALRVMIPPLNSQYMNLAKNSSLAIAIGYADIYSVANTTYNQTGRPVEVMIIIMITYLIINLLISVVMNQFNRIAQLRER</sequence>